<proteinExistence type="predicted"/>
<dbReference type="AlphaFoldDB" id="A0A8J6CG81"/>
<keyword evidence="1" id="KW-0812">Transmembrane</keyword>
<keyword evidence="3" id="KW-1185">Reference proteome</keyword>
<feature type="transmembrane region" description="Helical" evidence="1">
    <location>
        <begin position="241"/>
        <end position="265"/>
    </location>
</feature>
<keyword evidence="1" id="KW-0472">Membrane</keyword>
<dbReference type="OrthoDB" id="10351397at2759"/>
<keyword evidence="1" id="KW-1133">Transmembrane helix</keyword>
<protein>
    <recommendedName>
        <fullName evidence="4">Transmembrane protein</fullName>
    </recommendedName>
</protein>
<dbReference type="OMA" id="AMDEPMA"/>
<name>A0A8J6CG81_DIALT</name>
<evidence type="ECO:0000256" key="1">
    <source>
        <dbReference type="SAM" id="Phobius"/>
    </source>
</evidence>
<dbReference type="Proteomes" id="UP000751190">
    <property type="component" value="Unassembled WGS sequence"/>
</dbReference>
<evidence type="ECO:0000313" key="3">
    <source>
        <dbReference type="Proteomes" id="UP000751190"/>
    </source>
</evidence>
<reference evidence="2" key="1">
    <citation type="submission" date="2021-05" db="EMBL/GenBank/DDBJ databases">
        <title>The genome of the haptophyte Pavlova lutheri (Diacronema luteri, Pavlovales) - a model for lipid biosynthesis in eukaryotic algae.</title>
        <authorList>
            <person name="Hulatt C.J."/>
            <person name="Posewitz M.C."/>
        </authorList>
    </citation>
    <scope>NUCLEOTIDE SEQUENCE</scope>
    <source>
        <strain evidence="2">NIVA-4/92</strain>
    </source>
</reference>
<sequence length="269" mass="28491">MAPFRAVNVSTFDELRTFDDKPFAALTGRALIDVALDFGIRDPALLAEEASLKLILAALAVASGALDGNPSAMSAPSVKWATLESEVRGLLVLTVRSKGCLPHATACALNVLAQPSVVQKYKLRGNRWTEPNNAALDAVDGAAGSVEDEDAPLLDHETLRVLQLAKEQFSDAMSQRSTAEWLQALGAAMDEPMADRPWFHSGGAWIAVGGVCTLLLFHIFVLNKVLGRLSLLNDRQGNSQAGLLVLLPALGLGAAACVGACAVFVHKRI</sequence>
<evidence type="ECO:0008006" key="4">
    <source>
        <dbReference type="Google" id="ProtNLM"/>
    </source>
</evidence>
<feature type="transmembrane region" description="Helical" evidence="1">
    <location>
        <begin position="202"/>
        <end position="221"/>
    </location>
</feature>
<comment type="caution">
    <text evidence="2">The sequence shown here is derived from an EMBL/GenBank/DDBJ whole genome shotgun (WGS) entry which is preliminary data.</text>
</comment>
<gene>
    <name evidence="2" type="ORF">KFE25_007318</name>
</gene>
<dbReference type="EMBL" id="JAGTXO010000003">
    <property type="protein sequence ID" value="KAG8468800.1"/>
    <property type="molecule type" value="Genomic_DNA"/>
</dbReference>
<organism evidence="2 3">
    <name type="scientific">Diacronema lutheri</name>
    <name type="common">Unicellular marine alga</name>
    <name type="synonym">Monochrysis lutheri</name>
    <dbReference type="NCBI Taxonomy" id="2081491"/>
    <lineage>
        <taxon>Eukaryota</taxon>
        <taxon>Haptista</taxon>
        <taxon>Haptophyta</taxon>
        <taxon>Pavlovophyceae</taxon>
        <taxon>Pavlovales</taxon>
        <taxon>Pavlovaceae</taxon>
        <taxon>Diacronema</taxon>
    </lineage>
</organism>
<accession>A0A8J6CG81</accession>
<evidence type="ECO:0000313" key="2">
    <source>
        <dbReference type="EMBL" id="KAG8468800.1"/>
    </source>
</evidence>